<keyword evidence="2" id="KW-0238">DNA-binding</keyword>
<keyword evidence="6" id="KW-1185">Reference proteome</keyword>
<organism evidence="5 6">
    <name type="scientific">Giesbergeria sinuosa</name>
    <dbReference type="NCBI Taxonomy" id="80883"/>
    <lineage>
        <taxon>Bacteria</taxon>
        <taxon>Pseudomonadati</taxon>
        <taxon>Pseudomonadota</taxon>
        <taxon>Betaproteobacteria</taxon>
        <taxon>Burkholderiales</taxon>
        <taxon>Comamonadaceae</taxon>
        <taxon>Giesbergeria</taxon>
    </lineage>
</organism>
<dbReference type="InterPro" id="IPR008920">
    <property type="entry name" value="TF_FadR/GntR_C"/>
</dbReference>
<dbReference type="InterPro" id="IPR036390">
    <property type="entry name" value="WH_DNA-bd_sf"/>
</dbReference>
<keyword evidence="1" id="KW-0805">Transcription regulation</keyword>
<evidence type="ECO:0000313" key="6">
    <source>
        <dbReference type="Proteomes" id="UP001596001"/>
    </source>
</evidence>
<dbReference type="SMART" id="SM00895">
    <property type="entry name" value="FCD"/>
    <property type="match status" value="1"/>
</dbReference>
<keyword evidence="3" id="KW-0804">Transcription</keyword>
<evidence type="ECO:0000256" key="1">
    <source>
        <dbReference type="ARBA" id="ARBA00023015"/>
    </source>
</evidence>
<evidence type="ECO:0000256" key="2">
    <source>
        <dbReference type="ARBA" id="ARBA00023125"/>
    </source>
</evidence>
<dbReference type="PANTHER" id="PTHR43537:SF49">
    <property type="entry name" value="TRANSCRIPTIONAL REGULATORY PROTEIN"/>
    <property type="match status" value="1"/>
</dbReference>
<reference evidence="6" key="1">
    <citation type="journal article" date="2019" name="Int. J. Syst. Evol. Microbiol.">
        <title>The Global Catalogue of Microorganisms (GCM) 10K type strain sequencing project: providing services to taxonomists for standard genome sequencing and annotation.</title>
        <authorList>
            <consortium name="The Broad Institute Genomics Platform"/>
            <consortium name="The Broad Institute Genome Sequencing Center for Infectious Disease"/>
            <person name="Wu L."/>
            <person name="Ma J."/>
        </authorList>
    </citation>
    <scope>NUCLEOTIDE SEQUENCE [LARGE SCALE GENOMIC DNA]</scope>
    <source>
        <strain evidence="6">CCUG 49452</strain>
    </source>
</reference>
<dbReference type="InterPro" id="IPR000524">
    <property type="entry name" value="Tscrpt_reg_HTH_GntR"/>
</dbReference>
<dbReference type="SUPFAM" id="SSF46785">
    <property type="entry name" value="Winged helix' DNA-binding domain"/>
    <property type="match status" value="1"/>
</dbReference>
<proteinExistence type="predicted"/>
<dbReference type="SUPFAM" id="SSF48008">
    <property type="entry name" value="GntR ligand-binding domain-like"/>
    <property type="match status" value="1"/>
</dbReference>
<sequence length="255" mass="28484">MPMKHTDPTTALMEHLPLETELPCSADELRPRGGRANEIRTTLQEEIESGTLPPGAPLDERALATRFQVSRTPVREALQQLAARDLVRIAPRQGVSVSRLSVSQVRSIMESVGELEALCAKLAARRVDEPLRHQLDEAVQRCQDAAVQGGMAEYAIANSFFHETIYTGSRNPYLAELIRNARRQIQRYRIRDFHTKAQISKSLQEHLKVARAIQEGDESLASHTMLLHVPAGSTGFSEFLARMPSSFFDTESNDL</sequence>
<dbReference type="EMBL" id="JBHSHJ010000004">
    <property type="protein sequence ID" value="MFC4788890.1"/>
    <property type="molecule type" value="Genomic_DNA"/>
</dbReference>
<dbReference type="InterPro" id="IPR011711">
    <property type="entry name" value="GntR_C"/>
</dbReference>
<dbReference type="SMART" id="SM00345">
    <property type="entry name" value="HTH_GNTR"/>
    <property type="match status" value="1"/>
</dbReference>
<gene>
    <name evidence="5" type="ORF">ACFO6X_07850</name>
</gene>
<accession>A0ABV9QCE8</accession>
<dbReference type="Gene3D" id="1.20.120.530">
    <property type="entry name" value="GntR ligand-binding domain-like"/>
    <property type="match status" value="1"/>
</dbReference>
<comment type="caution">
    <text evidence="5">The sequence shown here is derived from an EMBL/GenBank/DDBJ whole genome shotgun (WGS) entry which is preliminary data.</text>
</comment>
<dbReference type="PRINTS" id="PR00035">
    <property type="entry name" value="HTHGNTR"/>
</dbReference>
<dbReference type="CDD" id="cd07377">
    <property type="entry name" value="WHTH_GntR"/>
    <property type="match status" value="1"/>
</dbReference>
<evidence type="ECO:0000256" key="3">
    <source>
        <dbReference type="ARBA" id="ARBA00023163"/>
    </source>
</evidence>
<dbReference type="Pfam" id="PF07729">
    <property type="entry name" value="FCD"/>
    <property type="match status" value="1"/>
</dbReference>
<dbReference type="Proteomes" id="UP001596001">
    <property type="component" value="Unassembled WGS sequence"/>
</dbReference>
<evidence type="ECO:0000259" key="4">
    <source>
        <dbReference type="PROSITE" id="PS50949"/>
    </source>
</evidence>
<dbReference type="PANTHER" id="PTHR43537">
    <property type="entry name" value="TRANSCRIPTIONAL REGULATOR, GNTR FAMILY"/>
    <property type="match status" value="1"/>
</dbReference>
<dbReference type="Gene3D" id="1.10.10.10">
    <property type="entry name" value="Winged helix-like DNA-binding domain superfamily/Winged helix DNA-binding domain"/>
    <property type="match status" value="1"/>
</dbReference>
<dbReference type="Pfam" id="PF00392">
    <property type="entry name" value="GntR"/>
    <property type="match status" value="1"/>
</dbReference>
<evidence type="ECO:0000313" key="5">
    <source>
        <dbReference type="EMBL" id="MFC4788890.1"/>
    </source>
</evidence>
<name>A0ABV9QCE8_9BURK</name>
<feature type="domain" description="HTH gntR-type" evidence="4">
    <location>
        <begin position="33"/>
        <end position="100"/>
    </location>
</feature>
<dbReference type="PROSITE" id="PS50949">
    <property type="entry name" value="HTH_GNTR"/>
    <property type="match status" value="1"/>
</dbReference>
<dbReference type="InterPro" id="IPR036388">
    <property type="entry name" value="WH-like_DNA-bd_sf"/>
</dbReference>
<protein>
    <submittedName>
        <fullName evidence="5">GntR family transcriptional regulator</fullName>
    </submittedName>
</protein>
<dbReference type="RefSeq" id="WP_382431736.1">
    <property type="nucleotide sequence ID" value="NZ_JBHSHJ010000004.1"/>
</dbReference>